<dbReference type="Proteomes" id="UP000285301">
    <property type="component" value="Unassembled WGS sequence"/>
</dbReference>
<dbReference type="InterPro" id="IPR013201">
    <property type="entry name" value="Prot_inhib_I29"/>
</dbReference>
<dbReference type="GO" id="GO:0008234">
    <property type="term" value="F:cysteine-type peptidase activity"/>
    <property type="evidence" value="ECO:0007669"/>
    <property type="project" value="UniProtKB-KW"/>
</dbReference>
<dbReference type="PROSITE" id="PS00139">
    <property type="entry name" value="THIOL_PROTEASE_CYS"/>
    <property type="match status" value="1"/>
</dbReference>
<dbReference type="Pfam" id="PF08246">
    <property type="entry name" value="Inhibitor_I29"/>
    <property type="match status" value="1"/>
</dbReference>
<dbReference type="FunFam" id="3.90.70.10:FF:000332">
    <property type="entry name" value="Cathepsin L1"/>
    <property type="match status" value="1"/>
</dbReference>
<name>A0A443QJD8_9ACAR</name>
<evidence type="ECO:0000259" key="7">
    <source>
        <dbReference type="SMART" id="SM00645"/>
    </source>
</evidence>
<organism evidence="8 9">
    <name type="scientific">Dinothrombium tinctorium</name>
    <dbReference type="NCBI Taxonomy" id="1965070"/>
    <lineage>
        <taxon>Eukaryota</taxon>
        <taxon>Metazoa</taxon>
        <taxon>Ecdysozoa</taxon>
        <taxon>Arthropoda</taxon>
        <taxon>Chelicerata</taxon>
        <taxon>Arachnida</taxon>
        <taxon>Acari</taxon>
        <taxon>Acariformes</taxon>
        <taxon>Trombidiformes</taxon>
        <taxon>Prostigmata</taxon>
        <taxon>Anystina</taxon>
        <taxon>Parasitengona</taxon>
        <taxon>Trombidioidea</taxon>
        <taxon>Trombidiidae</taxon>
        <taxon>Dinothrombium</taxon>
    </lineage>
</organism>
<keyword evidence="3" id="KW-0378">Hydrolase</keyword>
<dbReference type="InterPro" id="IPR013128">
    <property type="entry name" value="Peptidase_C1A"/>
</dbReference>
<protein>
    <submittedName>
        <fullName evidence="8">Cathepsin L-like protein</fullName>
    </submittedName>
</protein>
<comment type="caution">
    <text evidence="8">The sequence shown here is derived from an EMBL/GenBank/DDBJ whole genome shotgun (WGS) entry which is preliminary data.</text>
</comment>
<dbReference type="Pfam" id="PF00112">
    <property type="entry name" value="Peptidase_C1"/>
    <property type="match status" value="1"/>
</dbReference>
<dbReference type="SMART" id="SM00645">
    <property type="entry name" value="Pept_C1"/>
    <property type="match status" value="1"/>
</dbReference>
<evidence type="ECO:0000256" key="6">
    <source>
        <dbReference type="ARBA" id="ARBA00023157"/>
    </source>
</evidence>
<dbReference type="InterPro" id="IPR000169">
    <property type="entry name" value="Pept_cys_AS"/>
</dbReference>
<evidence type="ECO:0000256" key="4">
    <source>
        <dbReference type="ARBA" id="ARBA00022807"/>
    </source>
</evidence>
<dbReference type="InterPro" id="IPR039417">
    <property type="entry name" value="Peptidase_C1A_papain-like"/>
</dbReference>
<dbReference type="InterPro" id="IPR000668">
    <property type="entry name" value="Peptidase_C1A_C"/>
</dbReference>
<proteinExistence type="inferred from homology"/>
<reference evidence="8 9" key="1">
    <citation type="journal article" date="2018" name="Gigascience">
        <title>Genomes of trombidid mites reveal novel predicted allergens and laterally-transferred genes associated with secondary metabolism.</title>
        <authorList>
            <person name="Dong X."/>
            <person name="Chaisiri K."/>
            <person name="Xia D."/>
            <person name="Armstrong S.D."/>
            <person name="Fang Y."/>
            <person name="Donnelly M.J."/>
            <person name="Kadowaki T."/>
            <person name="McGarry J.W."/>
            <person name="Darby A.C."/>
            <person name="Makepeace B.L."/>
        </authorList>
    </citation>
    <scope>NUCLEOTIDE SEQUENCE [LARGE SCALE GENOMIC DNA]</scope>
    <source>
        <strain evidence="8">UoL-WK</strain>
    </source>
</reference>
<dbReference type="PANTHER" id="PTHR12411">
    <property type="entry name" value="CYSTEINE PROTEASE FAMILY C1-RELATED"/>
    <property type="match status" value="1"/>
</dbReference>
<feature type="non-terminal residue" evidence="8">
    <location>
        <position position="1"/>
    </location>
</feature>
<accession>A0A443QJD8</accession>
<dbReference type="CDD" id="cd02248">
    <property type="entry name" value="Peptidase_C1A"/>
    <property type="match status" value="1"/>
</dbReference>
<dbReference type="EMBL" id="NCKU01006852">
    <property type="protein sequence ID" value="RWS03099.1"/>
    <property type="molecule type" value="Genomic_DNA"/>
</dbReference>
<dbReference type="Gene3D" id="3.90.70.10">
    <property type="entry name" value="Cysteine proteinases"/>
    <property type="match status" value="1"/>
</dbReference>
<keyword evidence="4" id="KW-0788">Thiol protease</keyword>
<dbReference type="PROSITE" id="PS00639">
    <property type="entry name" value="THIOL_PROTEASE_HIS"/>
    <property type="match status" value="1"/>
</dbReference>
<evidence type="ECO:0000256" key="2">
    <source>
        <dbReference type="ARBA" id="ARBA00022670"/>
    </source>
</evidence>
<gene>
    <name evidence="8" type="ORF">B4U79_06725</name>
</gene>
<dbReference type="InterPro" id="IPR038765">
    <property type="entry name" value="Papain-like_cys_pep_sf"/>
</dbReference>
<evidence type="ECO:0000256" key="5">
    <source>
        <dbReference type="ARBA" id="ARBA00023145"/>
    </source>
</evidence>
<evidence type="ECO:0000256" key="3">
    <source>
        <dbReference type="ARBA" id="ARBA00022801"/>
    </source>
</evidence>
<feature type="domain" description="Peptidase C1A papain C-terminal" evidence="7">
    <location>
        <begin position="73"/>
        <end position="273"/>
    </location>
</feature>
<keyword evidence="9" id="KW-1185">Reference proteome</keyword>
<dbReference type="OrthoDB" id="387093at2759"/>
<keyword evidence="6" id="KW-1015">Disulfide bond</keyword>
<evidence type="ECO:0000256" key="1">
    <source>
        <dbReference type="ARBA" id="ARBA00008455"/>
    </source>
</evidence>
<dbReference type="AlphaFoldDB" id="A0A443QJD8"/>
<evidence type="ECO:0000313" key="8">
    <source>
        <dbReference type="EMBL" id="RWS03099.1"/>
    </source>
</evidence>
<dbReference type="SUPFAM" id="SSF54001">
    <property type="entry name" value="Cysteine proteinases"/>
    <property type="match status" value="1"/>
</dbReference>
<dbReference type="PRINTS" id="PR00705">
    <property type="entry name" value="PAPAIN"/>
</dbReference>
<dbReference type="STRING" id="1965070.A0A443QJD8"/>
<sequence length="273" mass="31106">IEKRFKIFKHNLIKIKLLNENERGTAKYGITEFADLSAREFRKYFTGLNLKLATSELSKYETSANFSQVKETIPPAFDWRHYNVVTEVKDQGLCGSCWAFSTTGNVEGQYAIKKHKLISLSEQELVDCDKYDDGCGGGLMTNAYKSIIQMGGLETEKDYPYDGIFGDKCHFNKSLSKVDIDSYVVLPENETKLAQWLYTHGPISIGINAHAMQFYFGGISHPKKWLCNPSELNHGVLIVGYGVGKTRILRKTLPYWTIKNSWGKSWGEKVRRF</sequence>
<comment type="similarity">
    <text evidence="1">Belongs to the peptidase C1 family.</text>
</comment>
<keyword evidence="5" id="KW-0865">Zymogen</keyword>
<dbReference type="InterPro" id="IPR025660">
    <property type="entry name" value="Pept_his_AS"/>
</dbReference>
<keyword evidence="2" id="KW-0645">Protease</keyword>
<dbReference type="GO" id="GO:0006508">
    <property type="term" value="P:proteolysis"/>
    <property type="evidence" value="ECO:0007669"/>
    <property type="project" value="UniProtKB-KW"/>
</dbReference>
<evidence type="ECO:0000313" key="9">
    <source>
        <dbReference type="Proteomes" id="UP000285301"/>
    </source>
</evidence>